<keyword evidence="4" id="KW-1185">Reference proteome</keyword>
<feature type="chain" id="PRO_5039350613" description="Bacterial Ig-like domain-containing protein" evidence="1">
    <location>
        <begin position="21"/>
        <end position="159"/>
    </location>
</feature>
<protein>
    <recommendedName>
        <fullName evidence="2">Bacterial Ig-like domain-containing protein</fullName>
    </recommendedName>
</protein>
<accession>A0A8J2ZQA3</accession>
<reference evidence="3" key="1">
    <citation type="journal article" date="2014" name="Int. J. Syst. Evol. Microbiol.">
        <title>Complete genome sequence of Corynebacterium casei LMG S-19264T (=DSM 44701T), isolated from a smear-ripened cheese.</title>
        <authorList>
            <consortium name="US DOE Joint Genome Institute (JGI-PGF)"/>
            <person name="Walter F."/>
            <person name="Albersmeier A."/>
            <person name="Kalinowski J."/>
            <person name="Ruckert C."/>
        </authorList>
    </citation>
    <scope>NUCLEOTIDE SEQUENCE</scope>
    <source>
        <strain evidence="3">CGMCC 1.12360</strain>
    </source>
</reference>
<dbReference type="RefSeq" id="WP_188390774.1">
    <property type="nucleotide sequence ID" value="NZ_BMEV01000005.1"/>
</dbReference>
<evidence type="ECO:0000256" key="1">
    <source>
        <dbReference type="SAM" id="SignalP"/>
    </source>
</evidence>
<comment type="caution">
    <text evidence="3">The sequence shown here is derived from an EMBL/GenBank/DDBJ whole genome shotgun (WGS) entry which is preliminary data.</text>
</comment>
<dbReference type="AlphaFoldDB" id="A0A8J2ZQA3"/>
<dbReference type="EMBL" id="BMEV01000005">
    <property type="protein sequence ID" value="GGH70153.1"/>
    <property type="molecule type" value="Genomic_DNA"/>
</dbReference>
<evidence type="ECO:0000259" key="2">
    <source>
        <dbReference type="Pfam" id="PF20251"/>
    </source>
</evidence>
<name>A0A8J2ZQA3_9BACI</name>
<dbReference type="Pfam" id="PF20251">
    <property type="entry name" value="Big_14"/>
    <property type="match status" value="1"/>
</dbReference>
<dbReference type="PROSITE" id="PS51257">
    <property type="entry name" value="PROKAR_LIPOPROTEIN"/>
    <property type="match status" value="1"/>
</dbReference>
<organism evidence="3 4">
    <name type="scientific">Compostibacillus humi</name>
    <dbReference type="NCBI Taxonomy" id="1245525"/>
    <lineage>
        <taxon>Bacteria</taxon>
        <taxon>Bacillati</taxon>
        <taxon>Bacillota</taxon>
        <taxon>Bacilli</taxon>
        <taxon>Bacillales</taxon>
        <taxon>Bacillaceae</taxon>
        <taxon>Compostibacillus</taxon>
    </lineage>
</organism>
<gene>
    <name evidence="3" type="ORF">GCM10010978_04790</name>
</gene>
<feature type="domain" description="Bacterial Ig-like" evidence="2">
    <location>
        <begin position="44"/>
        <end position="156"/>
    </location>
</feature>
<sequence length="159" mass="18110">MKNLLLLFLALSITLFSACAGSDRQASEGTDWEPTPYDTVNNLDGVTMTVNEDSVSPSGLTVIIENNSDKQCTYGEYFSLEKEIKGKWYQVPVILEDNYGFHDIGFDLPPGDVQEWTADWEWLYGKLDAGNYRIVKDILDFRQPGDYDTYYFAAQFTIE</sequence>
<reference evidence="3" key="2">
    <citation type="submission" date="2020-09" db="EMBL/GenBank/DDBJ databases">
        <authorList>
            <person name="Sun Q."/>
            <person name="Zhou Y."/>
        </authorList>
    </citation>
    <scope>NUCLEOTIDE SEQUENCE</scope>
    <source>
        <strain evidence="3">CGMCC 1.12360</strain>
    </source>
</reference>
<feature type="signal peptide" evidence="1">
    <location>
        <begin position="1"/>
        <end position="20"/>
    </location>
</feature>
<evidence type="ECO:0000313" key="3">
    <source>
        <dbReference type="EMBL" id="GGH70153.1"/>
    </source>
</evidence>
<keyword evidence="1" id="KW-0732">Signal</keyword>
<dbReference type="InterPro" id="IPR046878">
    <property type="entry name" value="Big_14"/>
</dbReference>
<dbReference type="Proteomes" id="UP000602050">
    <property type="component" value="Unassembled WGS sequence"/>
</dbReference>
<evidence type="ECO:0000313" key="4">
    <source>
        <dbReference type="Proteomes" id="UP000602050"/>
    </source>
</evidence>
<proteinExistence type="predicted"/>